<feature type="non-terminal residue" evidence="2">
    <location>
        <position position="364"/>
    </location>
</feature>
<protein>
    <recommendedName>
        <fullName evidence="1">Serine-threonine/tyrosine-protein kinase catalytic domain-containing protein</fullName>
    </recommendedName>
</protein>
<dbReference type="SUPFAM" id="SSF56112">
    <property type="entry name" value="Protein kinase-like (PK-like)"/>
    <property type="match status" value="2"/>
</dbReference>
<dbReference type="GO" id="GO:0004672">
    <property type="term" value="F:protein kinase activity"/>
    <property type="evidence" value="ECO:0007669"/>
    <property type="project" value="InterPro"/>
</dbReference>
<feature type="domain" description="Serine-threonine/tyrosine-protein kinase catalytic" evidence="1">
    <location>
        <begin position="262"/>
        <end position="338"/>
    </location>
</feature>
<dbReference type="AlphaFoldDB" id="A0AA88W8S9"/>
<dbReference type="PANTHER" id="PTHR27006">
    <property type="entry name" value="PROMASTIGOTE SURFACE ANTIGEN PROTEIN PSA"/>
    <property type="match status" value="1"/>
</dbReference>
<reference evidence="2" key="1">
    <citation type="submission" date="2022-12" db="EMBL/GenBank/DDBJ databases">
        <title>Draft genome assemblies for two species of Escallonia (Escalloniales).</title>
        <authorList>
            <person name="Chanderbali A."/>
            <person name="Dervinis C."/>
            <person name="Anghel I."/>
            <person name="Soltis D."/>
            <person name="Soltis P."/>
            <person name="Zapata F."/>
        </authorList>
    </citation>
    <scope>NUCLEOTIDE SEQUENCE</scope>
    <source>
        <strain evidence="2">UCBG64.0493</strain>
        <tissue evidence="2">Leaf</tissue>
    </source>
</reference>
<dbReference type="Gene3D" id="3.30.200.20">
    <property type="entry name" value="Phosphorylase Kinase, domain 1"/>
    <property type="match status" value="2"/>
</dbReference>
<sequence>APAVSSYVWFCKTHKASVQGVTSVQGGPFSGEYSTPINLQLSYKTIRVATDKFSRTRRVGQHALGPVYKGILPNGQEIAVESLSTKNKQAVWELVSDIELFAKLQHPNLVRLLGYRIEANKVLLVDLRSLAESKCCLLPVRAPAISSDFGSVKGPSLLLICFLLPHLASSSQENLKASSVMNWPSELGRKKLVGEGFSVEGEGTVDSSISNGDGGQHAKHIYDDTLLADASSRQYRTRPPRLPFWKRFQSLFRGCASGILPNGQEIAVERLYMDNERAVRELAYEMEFFGRLQHPNLVRLLGFCFKADEVLLIYEFLPNASVAYYLSDPILKADTSSMQDIVRCVHIGLLCVQELAADRPCMAA</sequence>
<keyword evidence="3" id="KW-1185">Reference proteome</keyword>
<dbReference type="Pfam" id="PF07714">
    <property type="entry name" value="PK_Tyr_Ser-Thr"/>
    <property type="match status" value="2"/>
</dbReference>
<feature type="domain" description="Serine-threonine/tyrosine-protein kinase catalytic" evidence="1">
    <location>
        <begin position="56"/>
        <end position="125"/>
    </location>
</feature>
<organism evidence="2 3">
    <name type="scientific">Escallonia herrerae</name>
    <dbReference type="NCBI Taxonomy" id="1293975"/>
    <lineage>
        <taxon>Eukaryota</taxon>
        <taxon>Viridiplantae</taxon>
        <taxon>Streptophyta</taxon>
        <taxon>Embryophyta</taxon>
        <taxon>Tracheophyta</taxon>
        <taxon>Spermatophyta</taxon>
        <taxon>Magnoliopsida</taxon>
        <taxon>eudicotyledons</taxon>
        <taxon>Gunneridae</taxon>
        <taxon>Pentapetalae</taxon>
        <taxon>asterids</taxon>
        <taxon>campanulids</taxon>
        <taxon>Escalloniales</taxon>
        <taxon>Escalloniaceae</taxon>
        <taxon>Escallonia</taxon>
    </lineage>
</organism>
<evidence type="ECO:0000259" key="1">
    <source>
        <dbReference type="Pfam" id="PF07714"/>
    </source>
</evidence>
<feature type="non-terminal residue" evidence="2">
    <location>
        <position position="1"/>
    </location>
</feature>
<dbReference type="Proteomes" id="UP001188597">
    <property type="component" value="Unassembled WGS sequence"/>
</dbReference>
<accession>A0AA88W8S9</accession>
<proteinExistence type="predicted"/>
<comment type="caution">
    <text evidence="2">The sequence shown here is derived from an EMBL/GenBank/DDBJ whole genome shotgun (WGS) entry which is preliminary data.</text>
</comment>
<dbReference type="EMBL" id="JAVXUP010000735">
    <property type="protein sequence ID" value="KAK3021948.1"/>
    <property type="molecule type" value="Genomic_DNA"/>
</dbReference>
<name>A0AA88W8S9_9ASTE</name>
<dbReference type="InterPro" id="IPR001245">
    <property type="entry name" value="Ser-Thr/Tyr_kinase_cat_dom"/>
</dbReference>
<dbReference type="InterPro" id="IPR011009">
    <property type="entry name" value="Kinase-like_dom_sf"/>
</dbReference>
<gene>
    <name evidence="2" type="ORF">RJ639_046147</name>
</gene>
<evidence type="ECO:0000313" key="3">
    <source>
        <dbReference type="Proteomes" id="UP001188597"/>
    </source>
</evidence>
<dbReference type="PANTHER" id="PTHR27006:SF634">
    <property type="entry name" value="RECEPTOR-LIKE SERINE_THREONINE-PROTEIN KINASE"/>
    <property type="match status" value="1"/>
</dbReference>
<evidence type="ECO:0000313" key="2">
    <source>
        <dbReference type="EMBL" id="KAK3021948.1"/>
    </source>
</evidence>